<protein>
    <recommendedName>
        <fullName evidence="1">HAT C-terminal dimerisation domain-containing protein</fullName>
    </recommendedName>
</protein>
<gene>
    <name evidence="2" type="ORF">LSH36_48g04045</name>
</gene>
<accession>A0AAD9ND30</accession>
<keyword evidence="3" id="KW-1185">Reference proteome</keyword>
<dbReference type="EMBL" id="JAODUP010000048">
    <property type="protein sequence ID" value="KAK2165580.1"/>
    <property type="molecule type" value="Genomic_DNA"/>
</dbReference>
<dbReference type="AlphaFoldDB" id="A0AAD9ND30"/>
<evidence type="ECO:0000313" key="2">
    <source>
        <dbReference type="EMBL" id="KAK2165580.1"/>
    </source>
</evidence>
<dbReference type="Pfam" id="PF05699">
    <property type="entry name" value="Dimer_Tnp_hAT"/>
    <property type="match status" value="1"/>
</dbReference>
<organism evidence="2 3">
    <name type="scientific">Paralvinella palmiformis</name>
    <dbReference type="NCBI Taxonomy" id="53620"/>
    <lineage>
        <taxon>Eukaryota</taxon>
        <taxon>Metazoa</taxon>
        <taxon>Spiralia</taxon>
        <taxon>Lophotrochozoa</taxon>
        <taxon>Annelida</taxon>
        <taxon>Polychaeta</taxon>
        <taxon>Sedentaria</taxon>
        <taxon>Canalipalpata</taxon>
        <taxon>Terebellida</taxon>
        <taxon>Terebelliformia</taxon>
        <taxon>Alvinellidae</taxon>
        <taxon>Paralvinella</taxon>
    </lineage>
</organism>
<feature type="domain" description="HAT C-terminal dimerisation" evidence="1">
    <location>
        <begin position="25"/>
        <end position="88"/>
    </location>
</feature>
<dbReference type="InterPro" id="IPR008906">
    <property type="entry name" value="HATC_C_dom"/>
</dbReference>
<proteinExistence type="predicted"/>
<reference evidence="2" key="1">
    <citation type="journal article" date="2023" name="Mol. Biol. Evol.">
        <title>Third-Generation Sequencing Reveals the Adaptive Role of the Epigenome in Three Deep-Sea Polychaetes.</title>
        <authorList>
            <person name="Perez M."/>
            <person name="Aroh O."/>
            <person name="Sun Y."/>
            <person name="Lan Y."/>
            <person name="Juniper S.K."/>
            <person name="Young C.R."/>
            <person name="Angers B."/>
            <person name="Qian P.Y."/>
        </authorList>
    </citation>
    <scope>NUCLEOTIDE SEQUENCE</scope>
    <source>
        <strain evidence="2">P08H-3</strain>
    </source>
</reference>
<evidence type="ECO:0000313" key="3">
    <source>
        <dbReference type="Proteomes" id="UP001208570"/>
    </source>
</evidence>
<dbReference type="SUPFAM" id="SSF53098">
    <property type="entry name" value="Ribonuclease H-like"/>
    <property type="match status" value="1"/>
</dbReference>
<dbReference type="Proteomes" id="UP001208570">
    <property type="component" value="Unassembled WGS sequence"/>
</dbReference>
<dbReference type="InterPro" id="IPR012337">
    <property type="entry name" value="RNaseH-like_sf"/>
</dbReference>
<sequence length="102" mass="11407">MASLISHQAKTGPFPASFFTGHAVKMNPITWWKAVQKYGINADFVATSFHLLSAPASSGSTERIFNNFSNIHTKVRNKLGIEKGSKFIFCYIILCSIEDYFL</sequence>
<evidence type="ECO:0000259" key="1">
    <source>
        <dbReference type="Pfam" id="PF05699"/>
    </source>
</evidence>
<dbReference type="GO" id="GO:0046983">
    <property type="term" value="F:protein dimerization activity"/>
    <property type="evidence" value="ECO:0007669"/>
    <property type="project" value="InterPro"/>
</dbReference>
<comment type="caution">
    <text evidence="2">The sequence shown here is derived from an EMBL/GenBank/DDBJ whole genome shotgun (WGS) entry which is preliminary data.</text>
</comment>
<name>A0AAD9ND30_9ANNE</name>